<dbReference type="EMBL" id="JBHUEY010000001">
    <property type="protein sequence ID" value="MFD1784162.1"/>
    <property type="molecule type" value="Genomic_DNA"/>
</dbReference>
<proteinExistence type="predicted"/>
<name>A0ABW4N2Q8_9CAUL</name>
<dbReference type="InterPro" id="IPR001296">
    <property type="entry name" value="Glyco_trans_1"/>
</dbReference>
<dbReference type="InterPro" id="IPR028098">
    <property type="entry name" value="Glyco_trans_4-like_N"/>
</dbReference>
<keyword evidence="5" id="KW-1185">Reference proteome</keyword>
<evidence type="ECO:0000256" key="1">
    <source>
        <dbReference type="SAM" id="MobiDB-lite"/>
    </source>
</evidence>
<dbReference type="RefSeq" id="WP_377283885.1">
    <property type="nucleotide sequence ID" value="NZ_JBHRSI010000009.1"/>
</dbReference>
<dbReference type="PANTHER" id="PTHR45947:SF3">
    <property type="entry name" value="SULFOQUINOVOSYL TRANSFERASE SQD2"/>
    <property type="match status" value="1"/>
</dbReference>
<feature type="region of interest" description="Disordered" evidence="1">
    <location>
        <begin position="1"/>
        <end position="22"/>
    </location>
</feature>
<dbReference type="Gene3D" id="3.40.50.2000">
    <property type="entry name" value="Glycogen Phosphorylase B"/>
    <property type="match status" value="2"/>
</dbReference>
<dbReference type="PANTHER" id="PTHR45947">
    <property type="entry name" value="SULFOQUINOVOSYL TRANSFERASE SQD2"/>
    <property type="match status" value="1"/>
</dbReference>
<keyword evidence="4" id="KW-0328">Glycosyltransferase</keyword>
<dbReference type="SUPFAM" id="SSF53756">
    <property type="entry name" value="UDP-Glycosyltransferase/glycogen phosphorylase"/>
    <property type="match status" value="1"/>
</dbReference>
<gene>
    <name evidence="4" type="ORF">ACFSC0_12205</name>
</gene>
<keyword evidence="4" id="KW-0808">Transferase</keyword>
<evidence type="ECO:0000313" key="4">
    <source>
        <dbReference type="EMBL" id="MFD1784162.1"/>
    </source>
</evidence>
<dbReference type="GO" id="GO:0016757">
    <property type="term" value="F:glycosyltransferase activity"/>
    <property type="evidence" value="ECO:0007669"/>
    <property type="project" value="UniProtKB-KW"/>
</dbReference>
<sequence>MIALERETAAADRARSPSGRPTRLVDTTMLYAPRSGGVKRYLLAKRDWLAANRPGVRHNLVLPGRKDAHDGQGLWSIYTAPLPFGKGYRWPVSKTAWMERLVRRRPTLIEAGDPYTPGLAALRAGEALGVPVVGFCHTDLPALAALHLGEWAEEPVRRRWSRIYNQFDAVLAPSRFVAQRLQEAGVARAQPLTLGADVGLFRPDLADRAALRTRLGLPADHRLLVFAGRPAREKRIDVMVEAVERLDPGTTLLLVGAGEAAPPSERVIGLPYMQDSTSLARLLASCDGFLHANPDEPLGLIVLEALACGLPVVGVRSGGVAETVDSEVGELAEASEPAALAEAIDALFARDLTEVSRRARARAVARHSWDAVFENLMEVYAGLTGDPNFAGAVAAREMH</sequence>
<dbReference type="InterPro" id="IPR050194">
    <property type="entry name" value="Glycosyltransferase_grp1"/>
</dbReference>
<evidence type="ECO:0000313" key="5">
    <source>
        <dbReference type="Proteomes" id="UP001597237"/>
    </source>
</evidence>
<feature type="compositionally biased region" description="Basic and acidic residues" evidence="1">
    <location>
        <begin position="1"/>
        <end position="15"/>
    </location>
</feature>
<dbReference type="Proteomes" id="UP001597237">
    <property type="component" value="Unassembled WGS sequence"/>
</dbReference>
<dbReference type="Pfam" id="PF13439">
    <property type="entry name" value="Glyco_transf_4"/>
    <property type="match status" value="1"/>
</dbReference>
<protein>
    <submittedName>
        <fullName evidence="4">Glycosyltransferase</fullName>
        <ecNumber evidence="4">2.4.-.-</ecNumber>
    </submittedName>
</protein>
<feature type="domain" description="Glycosyl transferase family 1" evidence="2">
    <location>
        <begin position="208"/>
        <end position="354"/>
    </location>
</feature>
<accession>A0ABW4N2Q8</accession>
<reference evidence="5" key="1">
    <citation type="journal article" date="2019" name="Int. J. Syst. Evol. Microbiol.">
        <title>The Global Catalogue of Microorganisms (GCM) 10K type strain sequencing project: providing services to taxonomists for standard genome sequencing and annotation.</title>
        <authorList>
            <consortium name="The Broad Institute Genomics Platform"/>
            <consortium name="The Broad Institute Genome Sequencing Center for Infectious Disease"/>
            <person name="Wu L."/>
            <person name="Ma J."/>
        </authorList>
    </citation>
    <scope>NUCLEOTIDE SEQUENCE [LARGE SCALE GENOMIC DNA]</scope>
    <source>
        <strain evidence="5">DFY28</strain>
    </source>
</reference>
<dbReference type="EC" id="2.4.-.-" evidence="4"/>
<evidence type="ECO:0000259" key="2">
    <source>
        <dbReference type="Pfam" id="PF00534"/>
    </source>
</evidence>
<organism evidence="4 5">
    <name type="scientific">Phenylobacterium terrae</name>
    <dbReference type="NCBI Taxonomy" id="2665495"/>
    <lineage>
        <taxon>Bacteria</taxon>
        <taxon>Pseudomonadati</taxon>
        <taxon>Pseudomonadota</taxon>
        <taxon>Alphaproteobacteria</taxon>
        <taxon>Caulobacterales</taxon>
        <taxon>Caulobacteraceae</taxon>
        <taxon>Phenylobacterium</taxon>
    </lineage>
</organism>
<comment type="caution">
    <text evidence="4">The sequence shown here is derived from an EMBL/GenBank/DDBJ whole genome shotgun (WGS) entry which is preliminary data.</text>
</comment>
<evidence type="ECO:0000259" key="3">
    <source>
        <dbReference type="Pfam" id="PF13439"/>
    </source>
</evidence>
<feature type="domain" description="Glycosyltransferase subfamily 4-like N-terminal" evidence="3">
    <location>
        <begin position="36"/>
        <end position="188"/>
    </location>
</feature>
<dbReference type="Pfam" id="PF00534">
    <property type="entry name" value="Glycos_transf_1"/>
    <property type="match status" value="1"/>
</dbReference>